<comment type="caution">
    <text evidence="2">The sequence shown here is derived from an EMBL/GenBank/DDBJ whole genome shotgun (WGS) entry which is preliminary data.</text>
</comment>
<evidence type="ECO:0000256" key="1">
    <source>
        <dbReference type="SAM" id="MobiDB-lite"/>
    </source>
</evidence>
<accession>A0A6G1TYY5</accession>
<gene>
    <name evidence="2" type="ORF">F7D73_02140</name>
</gene>
<sequence>MDGDNRFVDFMQDGGGEMPFAIECVGNEFVIGKSALESATQKLAPNAFANIFDTCKEMRTFRFAGRDEQLNKLPFYAIKHYINKILQNCFYGVVGNIDSNVSKLPLVFLFAPELDTDKKLFISSPFEKGGFQNMCSISYHQLLLPVVMGTIPEKQRAKVAIMVSVDKNDLLLQFYDAETKESLMDSIRIEGQGSDPRLKQAKDLIWAGLYSYNYQPREPEEDILREAALRFLNSNVRMVNEELCMSDGSMQDYCLSRDDLDMSAIGEATRLVSHHLNEALNHNGLNVSQCQVILVGKAATDYFENIFGQMPLAYPAKKVTDKEKNLMLDRLLGLVRKADYQVSNLFASTPKDIPVDSKATTVDSELPVEDVPVPTSADKRKVRVMKADINAKLRVDDMKGAYAVYDQLKGWIAQKGFIEWDEELSRLAETMGGLKRNEKKTSERKEKITSVPQSVSDSPKKVPVVDMKKIRREFHRETADIKALARTGRKDDARIALDKLEARLHRDDIHEFDTALADIRKEYCLEKDVAKRKEVEPVKKKMSEAEKLLQKGLFAEAKRKFASEEGNSEMAQACSKLIRAKRNIASYVSGIDSVRRSRNMTSKQNAIRELENGMALYRQYGLSTLEIEQLIEQYQTI</sequence>
<name>A0A6G1TYY5_9BACT</name>
<reference evidence="2 3" key="1">
    <citation type="submission" date="2019-09" db="EMBL/GenBank/DDBJ databases">
        <title>Distinct polysaccharide growth profiles of human intestinal Prevotella copri isolates.</title>
        <authorList>
            <person name="Fehlner-Peach H."/>
            <person name="Magnabosco C."/>
            <person name="Raghavan V."/>
            <person name="Scher J.U."/>
            <person name="Tett A."/>
            <person name="Cox L.M."/>
            <person name="Gottsegen C."/>
            <person name="Watters A."/>
            <person name="Wiltshire- Gordon J.D."/>
            <person name="Segata N."/>
            <person name="Bonneau R."/>
            <person name="Littman D.R."/>
        </authorList>
    </citation>
    <scope>NUCLEOTIDE SEQUENCE [LARGE SCALE GENOMIC DNA]</scope>
    <source>
        <strain evidence="3">iA622</strain>
    </source>
</reference>
<proteinExistence type="predicted"/>
<feature type="compositionally biased region" description="Low complexity" evidence="1">
    <location>
        <begin position="450"/>
        <end position="461"/>
    </location>
</feature>
<feature type="compositionally biased region" description="Basic and acidic residues" evidence="1">
    <location>
        <begin position="435"/>
        <end position="448"/>
    </location>
</feature>
<evidence type="ECO:0000313" key="2">
    <source>
        <dbReference type="EMBL" id="MQN79778.1"/>
    </source>
</evidence>
<organism evidence="2 3">
    <name type="scientific">Segatella copri</name>
    <dbReference type="NCBI Taxonomy" id="165179"/>
    <lineage>
        <taxon>Bacteria</taxon>
        <taxon>Pseudomonadati</taxon>
        <taxon>Bacteroidota</taxon>
        <taxon>Bacteroidia</taxon>
        <taxon>Bacteroidales</taxon>
        <taxon>Prevotellaceae</taxon>
        <taxon>Segatella</taxon>
    </lineage>
</organism>
<feature type="region of interest" description="Disordered" evidence="1">
    <location>
        <begin position="435"/>
        <end position="461"/>
    </location>
</feature>
<dbReference type="Proteomes" id="UP000480425">
    <property type="component" value="Unassembled WGS sequence"/>
</dbReference>
<dbReference type="RefSeq" id="WP_153122074.1">
    <property type="nucleotide sequence ID" value="NZ_VZCB01000018.1"/>
</dbReference>
<protein>
    <submittedName>
        <fullName evidence="2">Uncharacterized protein</fullName>
    </submittedName>
</protein>
<dbReference type="OrthoDB" id="739308at2"/>
<dbReference type="AlphaFoldDB" id="A0A6G1TYY5"/>
<evidence type="ECO:0000313" key="3">
    <source>
        <dbReference type="Proteomes" id="UP000480425"/>
    </source>
</evidence>
<dbReference type="EMBL" id="VZCB01000018">
    <property type="protein sequence ID" value="MQN79778.1"/>
    <property type="molecule type" value="Genomic_DNA"/>
</dbReference>